<reference evidence="1" key="1">
    <citation type="submission" date="2021-01" db="EMBL/GenBank/DDBJ databases">
        <title>Whole genome shotgun sequence of Actinoplanes tereljensis NBRC 105297.</title>
        <authorList>
            <person name="Komaki H."/>
            <person name="Tamura T."/>
        </authorList>
    </citation>
    <scope>NUCLEOTIDE SEQUENCE</scope>
    <source>
        <strain evidence="1">NBRC 105297</strain>
    </source>
</reference>
<dbReference type="Proteomes" id="UP000623608">
    <property type="component" value="Unassembled WGS sequence"/>
</dbReference>
<protein>
    <submittedName>
        <fullName evidence="1">Uncharacterized protein</fullName>
    </submittedName>
</protein>
<dbReference type="RefSeq" id="WP_203799912.1">
    <property type="nucleotide sequence ID" value="NZ_BOMY01000007.1"/>
</dbReference>
<sequence length="90" mass="9738">MPLELGDTTATLIGVVTVDEVEELATWLRVTAKPRVNLRKCNHLHTGAFQAILHFRPKVSAAPTDVFLAGLVLPLLMGSGGPPIRERSEP</sequence>
<evidence type="ECO:0000313" key="2">
    <source>
        <dbReference type="Proteomes" id="UP000623608"/>
    </source>
</evidence>
<accession>A0A919TQQ5</accession>
<comment type="caution">
    <text evidence="1">The sequence shown here is derived from an EMBL/GenBank/DDBJ whole genome shotgun (WGS) entry which is preliminary data.</text>
</comment>
<proteinExistence type="predicted"/>
<gene>
    <name evidence="1" type="ORF">Ate02nite_11240</name>
</gene>
<dbReference type="AlphaFoldDB" id="A0A919TQQ5"/>
<keyword evidence="2" id="KW-1185">Reference proteome</keyword>
<dbReference type="EMBL" id="BOMY01000007">
    <property type="protein sequence ID" value="GIF18394.1"/>
    <property type="molecule type" value="Genomic_DNA"/>
</dbReference>
<evidence type="ECO:0000313" key="1">
    <source>
        <dbReference type="EMBL" id="GIF18394.1"/>
    </source>
</evidence>
<name>A0A919TQQ5_9ACTN</name>
<organism evidence="1 2">
    <name type="scientific">Paractinoplanes tereljensis</name>
    <dbReference type="NCBI Taxonomy" id="571912"/>
    <lineage>
        <taxon>Bacteria</taxon>
        <taxon>Bacillati</taxon>
        <taxon>Actinomycetota</taxon>
        <taxon>Actinomycetes</taxon>
        <taxon>Micromonosporales</taxon>
        <taxon>Micromonosporaceae</taxon>
        <taxon>Paractinoplanes</taxon>
    </lineage>
</organism>